<organism evidence="1 2">
    <name type="scientific">Alligator mississippiensis</name>
    <name type="common">American alligator</name>
    <dbReference type="NCBI Taxonomy" id="8496"/>
    <lineage>
        <taxon>Eukaryota</taxon>
        <taxon>Metazoa</taxon>
        <taxon>Chordata</taxon>
        <taxon>Craniata</taxon>
        <taxon>Vertebrata</taxon>
        <taxon>Euteleostomi</taxon>
        <taxon>Archelosauria</taxon>
        <taxon>Archosauria</taxon>
        <taxon>Crocodylia</taxon>
        <taxon>Alligatoridae</taxon>
        <taxon>Alligatorinae</taxon>
        <taxon>Alligator</taxon>
    </lineage>
</organism>
<dbReference type="AlphaFoldDB" id="A0A151M1M4"/>
<sequence>MTLQILLVSKQDCQKRPESITDFSSYEKQLVTSFQRRLKEIGPRDTTVHFHFFLGFIYLDHMAPMGPAGMFMAGLLLLDKKPAVLSQKMDLCMGLCAAGDKKLRICDLLGELCQIHASRFITAMRFFFSSFIPPAGDSYSFLCLSLTAIPFQKR</sequence>
<comment type="caution">
    <text evidence="1">The sequence shown here is derived from an EMBL/GenBank/DDBJ whole genome shotgun (WGS) entry which is preliminary data.</text>
</comment>
<evidence type="ECO:0000313" key="2">
    <source>
        <dbReference type="Proteomes" id="UP000050525"/>
    </source>
</evidence>
<proteinExistence type="predicted"/>
<reference evidence="1 2" key="1">
    <citation type="journal article" date="2012" name="Genome Biol.">
        <title>Sequencing three crocodilian genomes to illuminate the evolution of archosaurs and amniotes.</title>
        <authorList>
            <person name="St John J.A."/>
            <person name="Braun E.L."/>
            <person name="Isberg S.R."/>
            <person name="Miles L.G."/>
            <person name="Chong A.Y."/>
            <person name="Gongora J."/>
            <person name="Dalzell P."/>
            <person name="Moran C."/>
            <person name="Bed'hom B."/>
            <person name="Abzhanov A."/>
            <person name="Burgess S.C."/>
            <person name="Cooksey A.M."/>
            <person name="Castoe T.A."/>
            <person name="Crawford N.G."/>
            <person name="Densmore L.D."/>
            <person name="Drew J.C."/>
            <person name="Edwards S.V."/>
            <person name="Faircloth B.C."/>
            <person name="Fujita M.K."/>
            <person name="Greenwold M.J."/>
            <person name="Hoffmann F.G."/>
            <person name="Howard J.M."/>
            <person name="Iguchi T."/>
            <person name="Janes D.E."/>
            <person name="Khan S.Y."/>
            <person name="Kohno S."/>
            <person name="de Koning A.J."/>
            <person name="Lance S.L."/>
            <person name="McCarthy F.M."/>
            <person name="McCormack J.E."/>
            <person name="Merchant M.E."/>
            <person name="Peterson D.G."/>
            <person name="Pollock D.D."/>
            <person name="Pourmand N."/>
            <person name="Raney B.J."/>
            <person name="Roessler K.A."/>
            <person name="Sanford J.R."/>
            <person name="Sawyer R.H."/>
            <person name="Schmidt C.J."/>
            <person name="Triplett E.W."/>
            <person name="Tuberville T.D."/>
            <person name="Venegas-Anaya M."/>
            <person name="Howard J.T."/>
            <person name="Jarvis E.D."/>
            <person name="Guillette L.J.Jr."/>
            <person name="Glenn T.C."/>
            <person name="Green R.E."/>
            <person name="Ray D.A."/>
        </authorList>
    </citation>
    <scope>NUCLEOTIDE SEQUENCE [LARGE SCALE GENOMIC DNA]</scope>
    <source>
        <strain evidence="1">KSC_2009_1</strain>
    </source>
</reference>
<dbReference type="Proteomes" id="UP000050525">
    <property type="component" value="Unassembled WGS sequence"/>
</dbReference>
<evidence type="ECO:0000313" key="1">
    <source>
        <dbReference type="EMBL" id="KYO18356.1"/>
    </source>
</evidence>
<name>A0A151M1M4_ALLMI</name>
<dbReference type="EMBL" id="AKHW03006817">
    <property type="protein sequence ID" value="KYO18356.1"/>
    <property type="molecule type" value="Genomic_DNA"/>
</dbReference>
<gene>
    <name evidence="1" type="ORF">Y1Q_0008484</name>
</gene>
<accession>A0A151M1M4</accession>
<protein>
    <submittedName>
        <fullName evidence="1">Uncharacterized protein</fullName>
    </submittedName>
</protein>
<keyword evidence="2" id="KW-1185">Reference proteome</keyword>